<evidence type="ECO:0000313" key="10">
    <source>
        <dbReference type="EMBL" id="MBT2987569.1"/>
    </source>
</evidence>
<evidence type="ECO:0000256" key="3">
    <source>
        <dbReference type="ARBA" id="ARBA00005349"/>
    </source>
</evidence>
<dbReference type="InterPro" id="IPR010971">
    <property type="entry name" value="UbiH/COQ6"/>
</dbReference>
<dbReference type="PANTHER" id="PTHR43876">
    <property type="entry name" value="UBIQUINONE BIOSYNTHESIS MONOOXYGENASE COQ6, MITOCHONDRIAL"/>
    <property type="match status" value="1"/>
</dbReference>
<keyword evidence="5" id="KW-0274">FAD</keyword>
<accession>A0A944M5K4</accession>
<reference evidence="10 11" key="1">
    <citation type="submission" date="2021-05" db="EMBL/GenBank/DDBJ databases">
        <title>Genetic and Functional Diversity in Clade A Lucinid endosymbionts from the Bahamas.</title>
        <authorList>
            <person name="Giani N.M."/>
            <person name="Engel A.S."/>
            <person name="Campbell B.J."/>
        </authorList>
    </citation>
    <scope>NUCLEOTIDE SEQUENCE [LARGE SCALE GENOMIC DNA]</scope>
    <source>
        <strain evidence="10">LUC16012Gg_MoonRockCtena</strain>
    </source>
</reference>
<organism evidence="10 11">
    <name type="scientific">Candidatus Thiodiazotropha taylori</name>
    <dbReference type="NCBI Taxonomy" id="2792791"/>
    <lineage>
        <taxon>Bacteria</taxon>
        <taxon>Pseudomonadati</taxon>
        <taxon>Pseudomonadota</taxon>
        <taxon>Gammaproteobacteria</taxon>
        <taxon>Chromatiales</taxon>
        <taxon>Sedimenticolaceae</taxon>
        <taxon>Candidatus Thiodiazotropha</taxon>
    </lineage>
</organism>
<dbReference type="Proteomes" id="UP000770889">
    <property type="component" value="Unassembled WGS sequence"/>
</dbReference>
<dbReference type="InterPro" id="IPR051205">
    <property type="entry name" value="UbiH/COQ6_monooxygenase"/>
</dbReference>
<dbReference type="EC" id="1.14.13.-" evidence="10"/>
<evidence type="ECO:0000256" key="5">
    <source>
        <dbReference type="ARBA" id="ARBA00022827"/>
    </source>
</evidence>
<dbReference type="GO" id="GO:0006744">
    <property type="term" value="P:ubiquinone biosynthetic process"/>
    <property type="evidence" value="ECO:0007669"/>
    <property type="project" value="InterPro"/>
</dbReference>
<dbReference type="EMBL" id="JAHHGM010000001">
    <property type="protein sequence ID" value="MBT2987569.1"/>
    <property type="molecule type" value="Genomic_DNA"/>
</dbReference>
<gene>
    <name evidence="10" type="primary">ubiH</name>
    <name evidence="10" type="synonym">visB</name>
    <name evidence="10" type="ORF">KME65_01270</name>
</gene>
<dbReference type="NCBIfam" id="TIGR01984">
    <property type="entry name" value="UbiH"/>
    <property type="match status" value="1"/>
</dbReference>
<evidence type="ECO:0000313" key="11">
    <source>
        <dbReference type="Proteomes" id="UP000770889"/>
    </source>
</evidence>
<comment type="caution">
    <text evidence="10">The sequence shown here is derived from an EMBL/GenBank/DDBJ whole genome shotgun (WGS) entry which is preliminary data.</text>
</comment>
<evidence type="ECO:0000256" key="4">
    <source>
        <dbReference type="ARBA" id="ARBA00022630"/>
    </source>
</evidence>
<evidence type="ECO:0000256" key="8">
    <source>
        <dbReference type="ARBA" id="ARBA00065734"/>
    </source>
</evidence>
<dbReference type="Pfam" id="PF01494">
    <property type="entry name" value="FAD_binding_3"/>
    <property type="match status" value="1"/>
</dbReference>
<dbReference type="InterPro" id="IPR002938">
    <property type="entry name" value="FAD-bd"/>
</dbReference>
<dbReference type="NCBIfam" id="NF004356">
    <property type="entry name" value="PRK05732.1"/>
    <property type="match status" value="1"/>
</dbReference>
<evidence type="ECO:0000256" key="2">
    <source>
        <dbReference type="ARBA" id="ARBA00004749"/>
    </source>
</evidence>
<evidence type="ECO:0000256" key="7">
    <source>
        <dbReference type="ARBA" id="ARBA00023033"/>
    </source>
</evidence>
<dbReference type="GO" id="GO:0071949">
    <property type="term" value="F:FAD binding"/>
    <property type="evidence" value="ECO:0007669"/>
    <property type="project" value="InterPro"/>
</dbReference>
<keyword evidence="4" id="KW-0285">Flavoprotein</keyword>
<evidence type="ECO:0000259" key="9">
    <source>
        <dbReference type="Pfam" id="PF01494"/>
    </source>
</evidence>
<dbReference type="PRINTS" id="PR00420">
    <property type="entry name" value="RNGMNOXGNASE"/>
</dbReference>
<dbReference type="GO" id="GO:0008681">
    <property type="term" value="F:2-octaprenyl-6-methoxyphenol hydroxylase activity"/>
    <property type="evidence" value="ECO:0007669"/>
    <property type="project" value="InterPro"/>
</dbReference>
<dbReference type="AlphaFoldDB" id="A0A944M5K4"/>
<protein>
    <submittedName>
        <fullName evidence="10">2-octaprenyl-6-methoxyphenyl hydroxylase</fullName>
        <ecNumber evidence="10">1.14.13.-</ecNumber>
    </submittedName>
</protein>
<dbReference type="NCBIfam" id="TIGR01988">
    <property type="entry name" value="Ubi-OHases"/>
    <property type="match status" value="1"/>
</dbReference>
<comment type="cofactor">
    <cofactor evidence="1">
        <name>FAD</name>
        <dbReference type="ChEBI" id="CHEBI:57692"/>
    </cofactor>
</comment>
<dbReference type="GO" id="GO:0110142">
    <property type="term" value="C:ubiquinone biosynthesis complex"/>
    <property type="evidence" value="ECO:0007669"/>
    <property type="project" value="UniProtKB-ARBA"/>
</dbReference>
<dbReference type="PANTHER" id="PTHR43876:SF8">
    <property type="entry name" value="2-OCTAPRENYL-6-METHOXYPHENOL HYDROXYLASE"/>
    <property type="match status" value="1"/>
</dbReference>
<evidence type="ECO:0000256" key="1">
    <source>
        <dbReference type="ARBA" id="ARBA00001974"/>
    </source>
</evidence>
<keyword evidence="6 10" id="KW-0560">Oxidoreductase</keyword>
<proteinExistence type="inferred from homology"/>
<comment type="subunit">
    <text evidence="8">Component of the Ubi complex metabolon, which regroups five ubiquinone biosynthesis proteins (UbiE, UbiF, UbiG, UbiH and UbiI) and two accessory factors (UbiK and the lipid-binding protein UbiJ).</text>
</comment>
<comment type="pathway">
    <text evidence="2">Cofactor biosynthesis; ubiquinone biosynthesis.</text>
</comment>
<name>A0A944M5K4_9GAMM</name>
<sequence>MAERFDLLIVGGGMVGVSLAHAVSGLGYRIGVIEAWPLESSAQPSFDDRVIALSWGSRVILEAMGVWRAVERAAEPIQDVHISDRGHFGFTRLSHHQEGVAALGYVVTARALGKALMEDMAERQAIELICPAKLKSFSISENEVEVRIEQDASEQRLSTSLLVAADGGDSQVRQFLSIPLREKPYGQTAIIANLRAEQPHRGIAYERFTDTGPLALLPMRDDRLSMVWTARDKEVADLMALRDEAFLLRLQDRFGYRLGRLSELGKRSAYPLRLRQAAEQVRSRVALIGNAAHAIHPVTGQGFNLGLRDVAVLADLLFDASQRGQDPGDDTLLKAYASWRKRDQNSVALITDTLARLFANPFGPLRLVRNLGMVGLDLAPSLKHLVARQFMGLNGRLPRLARGVSLD</sequence>
<dbReference type="Gene3D" id="3.50.50.60">
    <property type="entry name" value="FAD/NAD(P)-binding domain"/>
    <property type="match status" value="2"/>
</dbReference>
<dbReference type="SUPFAM" id="SSF51905">
    <property type="entry name" value="FAD/NAD(P)-binding domain"/>
    <property type="match status" value="1"/>
</dbReference>
<feature type="domain" description="FAD-binding" evidence="9">
    <location>
        <begin position="6"/>
        <end position="342"/>
    </location>
</feature>
<dbReference type="FunFam" id="3.50.50.60:FF:000021">
    <property type="entry name" value="Ubiquinone biosynthesis monooxygenase COQ6"/>
    <property type="match status" value="1"/>
</dbReference>
<dbReference type="InterPro" id="IPR011295">
    <property type="entry name" value="UbiH"/>
</dbReference>
<comment type="similarity">
    <text evidence="3">Belongs to the UbiH/COQ6 family.</text>
</comment>
<evidence type="ECO:0000256" key="6">
    <source>
        <dbReference type="ARBA" id="ARBA00023002"/>
    </source>
</evidence>
<keyword evidence="7" id="KW-0503">Monooxygenase</keyword>
<dbReference type="InterPro" id="IPR036188">
    <property type="entry name" value="FAD/NAD-bd_sf"/>
</dbReference>